<comment type="similarity">
    <text evidence="2">Belongs to the SLA2 family.</text>
</comment>
<feature type="coiled-coil region" evidence="5">
    <location>
        <begin position="1013"/>
        <end position="1178"/>
    </location>
</feature>
<evidence type="ECO:0000259" key="7">
    <source>
        <dbReference type="PROSITE" id="PS50942"/>
    </source>
</evidence>
<dbReference type="Gene3D" id="1.25.40.90">
    <property type="match status" value="1"/>
</dbReference>
<dbReference type="EMBL" id="CADEBD010000276">
    <property type="protein sequence ID" value="CAB3227151.1"/>
    <property type="molecule type" value="Genomic_DNA"/>
</dbReference>
<keyword evidence="4" id="KW-0009">Actin-binding</keyword>
<evidence type="ECO:0000256" key="6">
    <source>
        <dbReference type="SAM" id="MobiDB-lite"/>
    </source>
</evidence>
<dbReference type="GO" id="GO:0030864">
    <property type="term" value="C:cortical actin cytoskeleton"/>
    <property type="evidence" value="ECO:0007669"/>
    <property type="project" value="TreeGrafter"/>
</dbReference>
<comment type="caution">
    <text evidence="9">The sequence shown here is derived from an EMBL/GenBank/DDBJ whole genome shotgun (WGS) entry which is preliminary data.</text>
</comment>
<dbReference type="Gene3D" id="1.20.1410.10">
    <property type="entry name" value="I/LWEQ domain"/>
    <property type="match status" value="1"/>
</dbReference>
<dbReference type="FunFam" id="1.25.40.90:FF:000012">
    <property type="entry name" value="Huntingtin interacting protein 1-related"/>
    <property type="match status" value="1"/>
</dbReference>
<evidence type="ECO:0000256" key="4">
    <source>
        <dbReference type="ARBA" id="ARBA00023203"/>
    </source>
</evidence>
<feature type="coiled-coil region" evidence="5">
    <location>
        <begin position="490"/>
        <end position="789"/>
    </location>
</feature>
<evidence type="ECO:0000256" key="2">
    <source>
        <dbReference type="ARBA" id="ARBA00010135"/>
    </source>
</evidence>
<proteinExistence type="inferred from homology"/>
<keyword evidence="5" id="KW-0175">Coiled coil</keyword>
<feature type="region of interest" description="Disordered" evidence="6">
    <location>
        <begin position="306"/>
        <end position="333"/>
    </location>
</feature>
<dbReference type="InterPro" id="IPR030224">
    <property type="entry name" value="Sla2_fam"/>
</dbReference>
<dbReference type="GO" id="GO:0035615">
    <property type="term" value="F:clathrin adaptor activity"/>
    <property type="evidence" value="ECO:0007669"/>
    <property type="project" value="TreeGrafter"/>
</dbReference>
<protein>
    <recommendedName>
        <fullName evidence="11">Huntingtin-interacting protein 1</fullName>
    </recommendedName>
</protein>
<evidence type="ECO:0000256" key="3">
    <source>
        <dbReference type="ARBA" id="ARBA00022490"/>
    </source>
</evidence>
<evidence type="ECO:0000256" key="5">
    <source>
        <dbReference type="SAM" id="Coils"/>
    </source>
</evidence>
<dbReference type="GO" id="GO:0007015">
    <property type="term" value="P:actin filament organization"/>
    <property type="evidence" value="ECO:0007669"/>
    <property type="project" value="TreeGrafter"/>
</dbReference>
<evidence type="ECO:0008006" key="11">
    <source>
        <dbReference type="Google" id="ProtNLM"/>
    </source>
</evidence>
<gene>
    <name evidence="9" type="ORF">APLA_LOCUS2821</name>
</gene>
<evidence type="ECO:0000256" key="1">
    <source>
        <dbReference type="ARBA" id="ARBA00004496"/>
    </source>
</evidence>
<dbReference type="PANTHER" id="PTHR10407:SF15">
    <property type="entry name" value="HUNTINGTIN INTERACTING PROTEIN 1"/>
    <property type="match status" value="1"/>
</dbReference>
<dbReference type="Proteomes" id="UP000494256">
    <property type="component" value="Unassembled WGS sequence"/>
</dbReference>
<evidence type="ECO:0000313" key="10">
    <source>
        <dbReference type="Proteomes" id="UP000494256"/>
    </source>
</evidence>
<dbReference type="OrthoDB" id="10018191at2759"/>
<dbReference type="InterPro" id="IPR002558">
    <property type="entry name" value="ILWEQ_dom"/>
</dbReference>
<dbReference type="SUPFAM" id="SSF109885">
    <property type="entry name" value="I/LWEQ domain"/>
    <property type="match status" value="1"/>
</dbReference>
<accession>A0A8S0Z3R6</accession>
<dbReference type="GO" id="GO:0030136">
    <property type="term" value="C:clathrin-coated vesicle"/>
    <property type="evidence" value="ECO:0007669"/>
    <property type="project" value="TreeGrafter"/>
</dbReference>
<dbReference type="PANTHER" id="PTHR10407">
    <property type="entry name" value="HUNTINGTIN INTERACTING PROTEIN 1"/>
    <property type="match status" value="1"/>
</dbReference>
<evidence type="ECO:0000313" key="9">
    <source>
        <dbReference type="EMBL" id="CAB3227151.1"/>
    </source>
</evidence>
<dbReference type="GO" id="GO:0048268">
    <property type="term" value="P:clathrin coat assembly"/>
    <property type="evidence" value="ECO:0007669"/>
    <property type="project" value="TreeGrafter"/>
</dbReference>
<dbReference type="GO" id="GO:0051015">
    <property type="term" value="F:actin filament binding"/>
    <property type="evidence" value="ECO:0007669"/>
    <property type="project" value="TreeGrafter"/>
</dbReference>
<comment type="subcellular location">
    <subcellularLocation>
        <location evidence="1">Cytoplasm</location>
    </subcellularLocation>
</comment>
<dbReference type="InterPro" id="IPR013809">
    <property type="entry name" value="ENTH"/>
</dbReference>
<dbReference type="InterPro" id="IPR035964">
    <property type="entry name" value="I/LWEQ_dom_sf"/>
</dbReference>
<dbReference type="InterPro" id="IPR011417">
    <property type="entry name" value="ANTH_dom"/>
</dbReference>
<dbReference type="GO" id="GO:0032051">
    <property type="term" value="F:clathrin light chain binding"/>
    <property type="evidence" value="ECO:0007669"/>
    <property type="project" value="TreeGrafter"/>
</dbReference>
<evidence type="ECO:0000259" key="8">
    <source>
        <dbReference type="PROSITE" id="PS50945"/>
    </source>
</evidence>
<dbReference type="GO" id="GO:0006897">
    <property type="term" value="P:endocytosis"/>
    <property type="evidence" value="ECO:0007669"/>
    <property type="project" value="InterPro"/>
</dbReference>
<feature type="domain" description="ENTH" evidence="7">
    <location>
        <begin position="4"/>
        <end position="132"/>
    </location>
</feature>
<dbReference type="PROSITE" id="PS50945">
    <property type="entry name" value="I_LWEQ"/>
    <property type="match status" value="1"/>
</dbReference>
<feature type="domain" description="I/LWEQ" evidence="8">
    <location>
        <begin position="1269"/>
        <end position="1506"/>
    </location>
</feature>
<dbReference type="Pfam" id="PF01608">
    <property type="entry name" value="I_LWEQ"/>
    <property type="match status" value="1"/>
</dbReference>
<reference evidence="9 10" key="1">
    <citation type="submission" date="2020-04" db="EMBL/GenBank/DDBJ databases">
        <authorList>
            <person name="Wallbank WR R."/>
            <person name="Pardo Diaz C."/>
            <person name="Kozak K."/>
            <person name="Martin S."/>
            <person name="Jiggins C."/>
            <person name="Moest M."/>
            <person name="Warren A I."/>
            <person name="Byers J.R.P. K."/>
            <person name="Montejo-Kovacevich G."/>
            <person name="Yen C E."/>
        </authorList>
    </citation>
    <scope>NUCLEOTIDE SEQUENCE [LARGE SCALE GENOMIC DNA]</scope>
</reference>
<feature type="coiled-coil region" evidence="5">
    <location>
        <begin position="333"/>
        <end position="399"/>
    </location>
</feature>
<dbReference type="SUPFAM" id="SSF48464">
    <property type="entry name" value="ENTH/VHS domain"/>
    <property type="match status" value="1"/>
</dbReference>
<dbReference type="PROSITE" id="PS50942">
    <property type="entry name" value="ENTH"/>
    <property type="match status" value="1"/>
</dbReference>
<name>A0A8S0Z3R6_ARCPL</name>
<feature type="coiled-coil region" evidence="5">
    <location>
        <begin position="1278"/>
        <end position="1305"/>
    </location>
</feature>
<organism evidence="9 10">
    <name type="scientific">Arctia plantaginis</name>
    <name type="common">Wood tiger moth</name>
    <name type="synonym">Phalaena plantaginis</name>
    <dbReference type="NCBI Taxonomy" id="874455"/>
    <lineage>
        <taxon>Eukaryota</taxon>
        <taxon>Metazoa</taxon>
        <taxon>Ecdysozoa</taxon>
        <taxon>Arthropoda</taxon>
        <taxon>Hexapoda</taxon>
        <taxon>Insecta</taxon>
        <taxon>Pterygota</taxon>
        <taxon>Neoptera</taxon>
        <taxon>Endopterygota</taxon>
        <taxon>Lepidoptera</taxon>
        <taxon>Glossata</taxon>
        <taxon>Ditrysia</taxon>
        <taxon>Noctuoidea</taxon>
        <taxon>Erebidae</taxon>
        <taxon>Arctiinae</taxon>
        <taxon>Arctia</taxon>
    </lineage>
</organism>
<dbReference type="GO" id="GO:0043325">
    <property type="term" value="F:phosphatidylinositol-3,4-bisphosphate binding"/>
    <property type="evidence" value="ECO:0007669"/>
    <property type="project" value="TreeGrafter"/>
</dbReference>
<dbReference type="SMART" id="SM00307">
    <property type="entry name" value="ILWEQ"/>
    <property type="match status" value="1"/>
</dbReference>
<dbReference type="Gene3D" id="1.20.5.1700">
    <property type="match status" value="1"/>
</dbReference>
<sequence>MANPTDKRFFQLTLAIQKAINANETPVKEKHVRSAIIGTFQEQSAVTYWMVAIRLPIQDNRIVAWKFCHVTHKLLREGHPACLDDSQRHINMIQNLGKLWVHLREGYGKLVHLYCNLLVCKLKFHSRNPRFPGNMLLTADELDAIAENDVNNYFQLCVELFDYMDEILNLQASVFDSLGNARANSMTASGQCRLAALIPCAQDASQIYDCNVRLLFRLHASLPADTLSGHRERFRQQFKKLSSFYKHASSLQYYRNLLTLPVLPSNPPNFLLQSDFGTYVTPVVSIPEPSPDEIDAVASLIDTSDTISQAPSDNTEDFEPRMSGNTTPQPDPIVERDRLIDHLQNELKRMRSEVSQLVQERNTMIGSMREHCTRIESQLQTAKVQLEEEKQRAELLSVQTPEIKQKLTETEEKAKVQDEKFQKLKGAYTQLREEHIALIRQKAEVDKLSASLKAAAAQHESAKFALQQQLNDRMKDVELLQQSASSSEEIEAYKSQITNLRADIEQTRQKEVELETVRAAMEALEIEHKTATKEQEEKITTITSELKETAENLEKLKQEKEERESELVRVKEELVGLRDKSSDEYKKVVQEREAALSQIAELRQQHSQEKEELSRLNKSINDLQSELDNLQQKIKISEFDYEAERQKLNQEITKKSEEINDIVNEKDSAVKEAFEKLNSLEQELKTKVIEVSTLQAQVDELLEYKKSSGDLKTELITEKKAVSDQLRIESEEKEKALENLKEKLEYIRDLEDKLKYMELDKNFEIVELHEDSQKLIDEKNEEVDALKELITEKDEFLEKQRSENETLSKRVFELTQSIALKTAEITDLNVKLDKVASDLQEQKAEYENRLRESNVQDTILKDKLQNVIESKDEMVANLKSMIAEKDEQVISLNINLTKLSEENSRLKDELEETKAELEISNGELFSLKEEHEALVESNEDNLLLKNQELRKLHDEIKDVTRKKEALEIENDRLTKELNTKTEVLESRILEVKQSNKELETSHDEVKYEKELLAIELNNELEKLKMNYKHLKEDKENEEQTLNDKIRDQESFYKKELSQKNEAIAEADLNLKKMREELEKLQTLVMKERTDMEVILSEKDIGKQDMLQHNTVLEADLAAIKKQLQDAKKALEKQSSRLVTCVGEVALEVTNEAITAFENANAQETIKNSAELAAKALEQLARHKDVSGNEESIAKSAIVAAHNTAQLSSYVVDVSNISTNIELSDKLHNECRSMLSATKECLDSIKMGSLVSSKCSNAQSLVRSMMTSAAAADRQNIGARSVDDELADMDRAIEEAASQIESMLAATRAGDSGVKLEVNGKILDACTTLMGAVKILVQDARKLQNELGDPKTRQKMYRKNPQWSEGLISAAKAVVFAAKLLVTSADEAVGASGQVEGVSAAAHEVAGSTAQLVAASRARAPPESPALARLTQASRHVAAATGALVAAVKAGSALVLEQDSLDTSSLSLTATRRLEMESKVRSLKLETALDAERARLAALRKRHYQLAQQEENGNVENGKD</sequence>
<dbReference type="CDD" id="cd17006">
    <property type="entry name" value="ANTH_N_HIP1_like"/>
    <property type="match status" value="1"/>
</dbReference>
<feature type="coiled-coil region" evidence="5">
    <location>
        <begin position="825"/>
        <end position="983"/>
    </location>
</feature>
<dbReference type="InterPro" id="IPR008942">
    <property type="entry name" value="ENTH_VHS"/>
</dbReference>
<keyword evidence="3" id="KW-0963">Cytoplasm</keyword>
<dbReference type="SMART" id="SM00273">
    <property type="entry name" value="ENTH"/>
    <property type="match status" value="1"/>
</dbReference>
<dbReference type="Pfam" id="PF07651">
    <property type="entry name" value="ANTH"/>
    <property type="match status" value="1"/>
</dbReference>
<dbReference type="GO" id="GO:0080025">
    <property type="term" value="F:phosphatidylinositol-3,5-bisphosphate binding"/>
    <property type="evidence" value="ECO:0007669"/>
    <property type="project" value="TreeGrafter"/>
</dbReference>